<reference evidence="1" key="1">
    <citation type="journal article" date="2015" name="Nature">
        <title>Complex archaea that bridge the gap between prokaryotes and eukaryotes.</title>
        <authorList>
            <person name="Spang A."/>
            <person name="Saw J.H."/>
            <person name="Jorgensen S.L."/>
            <person name="Zaremba-Niedzwiedzka K."/>
            <person name="Martijn J."/>
            <person name="Lind A.E."/>
            <person name="van Eijk R."/>
            <person name="Schleper C."/>
            <person name="Guy L."/>
            <person name="Ettema T.J."/>
        </authorList>
    </citation>
    <scope>NUCLEOTIDE SEQUENCE</scope>
</reference>
<evidence type="ECO:0000313" key="1">
    <source>
        <dbReference type="EMBL" id="KKN27754.1"/>
    </source>
</evidence>
<name>A0A0F9PCB0_9ZZZZ</name>
<dbReference type="EMBL" id="LAZR01002614">
    <property type="protein sequence ID" value="KKN27754.1"/>
    <property type="molecule type" value="Genomic_DNA"/>
</dbReference>
<gene>
    <name evidence="1" type="ORF">LCGC14_0861040</name>
</gene>
<proteinExistence type="predicted"/>
<comment type="caution">
    <text evidence="1">The sequence shown here is derived from an EMBL/GenBank/DDBJ whole genome shotgun (WGS) entry which is preliminary data.</text>
</comment>
<protein>
    <submittedName>
        <fullName evidence="1">Uncharacterized protein</fullName>
    </submittedName>
</protein>
<dbReference type="AlphaFoldDB" id="A0A0F9PCB0"/>
<sequence length="125" mass="14588">MVKKKLQLKIISGQSIIEFQGKKFRPKSIKSKKIDGEEHDDYEIWEEISDKEYAKHIDIIRKKIIDKIPKERIVEEALKKYSVDALKKMSNQITKKKAKAIRQDGCLGIKLDGGKYNSSYIELYD</sequence>
<accession>A0A0F9PCB0</accession>
<organism evidence="1">
    <name type="scientific">marine sediment metagenome</name>
    <dbReference type="NCBI Taxonomy" id="412755"/>
    <lineage>
        <taxon>unclassified sequences</taxon>
        <taxon>metagenomes</taxon>
        <taxon>ecological metagenomes</taxon>
    </lineage>
</organism>